<keyword evidence="4 5" id="KW-0269">Exonuclease</keyword>
<gene>
    <name evidence="5" type="primary">xseA</name>
    <name evidence="10" type="ORF">JDN41_07105</name>
</gene>
<evidence type="ECO:0000256" key="6">
    <source>
        <dbReference type="RuleBase" id="RU004355"/>
    </source>
</evidence>
<dbReference type="AlphaFoldDB" id="A0A8I1GG98"/>
<organism evidence="10 11">
    <name type="scientific">Rhodomicrobium udaipurense</name>
    <dbReference type="NCBI Taxonomy" id="1202716"/>
    <lineage>
        <taxon>Bacteria</taxon>
        <taxon>Pseudomonadati</taxon>
        <taxon>Pseudomonadota</taxon>
        <taxon>Alphaproteobacteria</taxon>
        <taxon>Hyphomicrobiales</taxon>
        <taxon>Hyphomicrobiaceae</taxon>
        <taxon>Rhodomicrobium</taxon>
    </lineage>
</organism>
<keyword evidence="1 5" id="KW-0963">Cytoplasm</keyword>
<evidence type="ECO:0000313" key="11">
    <source>
        <dbReference type="Proteomes" id="UP000623250"/>
    </source>
</evidence>
<comment type="caution">
    <text evidence="10">The sequence shown here is derived from an EMBL/GenBank/DDBJ whole genome shotgun (WGS) entry which is preliminary data.</text>
</comment>
<protein>
    <recommendedName>
        <fullName evidence="5">Exodeoxyribonuclease 7 large subunit</fullName>
        <ecNumber evidence="5">3.1.11.6</ecNumber>
    </recommendedName>
    <alternativeName>
        <fullName evidence="5">Exodeoxyribonuclease VII large subunit</fullName>
        <shortName evidence="5">Exonuclease VII large subunit</shortName>
    </alternativeName>
</protein>
<accession>A0A8I1GG98</accession>
<comment type="similarity">
    <text evidence="5 6">Belongs to the XseA family.</text>
</comment>
<keyword evidence="3 5" id="KW-0378">Hydrolase</keyword>
<dbReference type="GO" id="GO:0009318">
    <property type="term" value="C:exodeoxyribonuclease VII complex"/>
    <property type="evidence" value="ECO:0007669"/>
    <property type="project" value="UniProtKB-UniRule"/>
</dbReference>
<dbReference type="HAMAP" id="MF_00378">
    <property type="entry name" value="Exonuc_7_L"/>
    <property type="match status" value="1"/>
</dbReference>
<dbReference type="InterPro" id="IPR003753">
    <property type="entry name" value="Exonuc_VII_L"/>
</dbReference>
<evidence type="ECO:0000256" key="2">
    <source>
        <dbReference type="ARBA" id="ARBA00022722"/>
    </source>
</evidence>
<feature type="domain" description="Exonuclease VII large subunit C-terminal" evidence="8">
    <location>
        <begin position="129"/>
        <end position="491"/>
    </location>
</feature>
<dbReference type="CDD" id="cd04489">
    <property type="entry name" value="ExoVII_LU_OBF"/>
    <property type="match status" value="1"/>
</dbReference>
<dbReference type="Pfam" id="PF02601">
    <property type="entry name" value="Exonuc_VII_L"/>
    <property type="match status" value="1"/>
</dbReference>
<dbReference type="InterPro" id="IPR025824">
    <property type="entry name" value="OB-fold_nuc-bd_dom"/>
</dbReference>
<dbReference type="Pfam" id="PF13742">
    <property type="entry name" value="tRNA_anti_2"/>
    <property type="match status" value="1"/>
</dbReference>
<dbReference type="GO" id="GO:0003676">
    <property type="term" value="F:nucleic acid binding"/>
    <property type="evidence" value="ECO:0007669"/>
    <property type="project" value="InterPro"/>
</dbReference>
<dbReference type="GO" id="GO:0008855">
    <property type="term" value="F:exodeoxyribonuclease VII activity"/>
    <property type="evidence" value="ECO:0007669"/>
    <property type="project" value="UniProtKB-UniRule"/>
</dbReference>
<comment type="function">
    <text evidence="5">Bidirectionally degrades single-stranded DNA into large acid-insoluble oligonucleotides, which are then degraded further into small acid-soluble oligonucleotides.</text>
</comment>
<comment type="subcellular location">
    <subcellularLocation>
        <location evidence="5 6">Cytoplasm</location>
    </subcellularLocation>
</comment>
<feature type="region of interest" description="Disordered" evidence="7">
    <location>
        <begin position="493"/>
        <end position="529"/>
    </location>
</feature>
<sequence length="529" mass="58314">MQAELLSNIAEFTVSELSFAIKRTVEDAYGLVRLRGEISGYRGQHSSGHAYLCLKDDKARIDAVIWRGTFSHLKFKPEEGLEVIVTGRITTFPGKSSYQIVIEQLEPAGAGALMALLEERKKKLAAEGLFDESRKRPLPFWPEVVGIVTSPTGAVIRDMLHGFTERCPTRVIVWPVRVQGETSGAEVSAAIRGFNALDGFGLLPRPDLLIVARGGGSLEDLWGFNEEAVVRAAAESAIPLISAVGHETDWTLIDLVADARAPTPTKAAEWAVPKHADLIIRLGECIERARRCVRRNLEQLRAEFRGAERGLPRPHTLLQVPRQRLDTAGARLGQALIYFTERSRGRFERSAVRLSPRLVARPIVEARERLGRAATFNARAFRDVIVRKRERWTVRAERLNAGLLATPTQRGIERLLMLAARADQAVTHLAHRHRQRLAALGQLLQSLSHKSVLERGFALVRDADGRVIRRAASVPAAAALDIEFADGHVQAHRAAADAEADTSASRRRSAAQAPRRATSKDKDGQGTLL</sequence>
<evidence type="ECO:0000256" key="4">
    <source>
        <dbReference type="ARBA" id="ARBA00022839"/>
    </source>
</evidence>
<name>A0A8I1GG98_9HYPH</name>
<comment type="catalytic activity">
    <reaction evidence="5 6">
        <text>Exonucleolytic cleavage in either 5'- to 3'- or 3'- to 5'-direction to yield nucleoside 5'-phosphates.</text>
        <dbReference type="EC" id="3.1.11.6"/>
    </reaction>
</comment>
<keyword evidence="2 5" id="KW-0540">Nuclease</keyword>
<feature type="compositionally biased region" description="Basic and acidic residues" evidence="7">
    <location>
        <begin position="518"/>
        <end position="529"/>
    </location>
</feature>
<dbReference type="InterPro" id="IPR020579">
    <property type="entry name" value="Exonuc_VII_lsu_C"/>
</dbReference>
<evidence type="ECO:0000313" key="10">
    <source>
        <dbReference type="EMBL" id="MBJ7543321.1"/>
    </source>
</evidence>
<evidence type="ECO:0000256" key="1">
    <source>
        <dbReference type="ARBA" id="ARBA00022490"/>
    </source>
</evidence>
<feature type="domain" description="OB-fold nucleic acid binding" evidence="9">
    <location>
        <begin position="12"/>
        <end position="106"/>
    </location>
</feature>
<dbReference type="EMBL" id="JAEMUK010000013">
    <property type="protein sequence ID" value="MBJ7543321.1"/>
    <property type="molecule type" value="Genomic_DNA"/>
</dbReference>
<dbReference type="GO" id="GO:0006308">
    <property type="term" value="P:DNA catabolic process"/>
    <property type="evidence" value="ECO:0007669"/>
    <property type="project" value="UniProtKB-UniRule"/>
</dbReference>
<evidence type="ECO:0000256" key="3">
    <source>
        <dbReference type="ARBA" id="ARBA00022801"/>
    </source>
</evidence>
<proteinExistence type="inferred from homology"/>
<evidence type="ECO:0000256" key="5">
    <source>
        <dbReference type="HAMAP-Rule" id="MF_00378"/>
    </source>
</evidence>
<reference evidence="10 11" key="1">
    <citation type="submission" date="2020-12" db="EMBL/GenBank/DDBJ databases">
        <title>Revised draft genomes of Rhodomicrobium vannielii ATCC 17100 and Rhodomicrobium udaipurense JA643.</title>
        <authorList>
            <person name="Conners E.M."/>
            <person name="Davenport E.J."/>
            <person name="Bose A."/>
        </authorList>
    </citation>
    <scope>NUCLEOTIDE SEQUENCE [LARGE SCALE GENOMIC DNA]</scope>
    <source>
        <strain evidence="10 11">JA643</strain>
    </source>
</reference>
<dbReference type="EC" id="3.1.11.6" evidence="5"/>
<dbReference type="RefSeq" id="WP_037237655.1">
    <property type="nucleotide sequence ID" value="NZ_JAEMUK010000013.1"/>
</dbReference>
<evidence type="ECO:0000256" key="7">
    <source>
        <dbReference type="SAM" id="MobiDB-lite"/>
    </source>
</evidence>
<dbReference type="PANTHER" id="PTHR30008:SF0">
    <property type="entry name" value="EXODEOXYRIBONUCLEASE 7 LARGE SUBUNIT"/>
    <property type="match status" value="1"/>
</dbReference>
<evidence type="ECO:0000259" key="8">
    <source>
        <dbReference type="Pfam" id="PF02601"/>
    </source>
</evidence>
<dbReference type="Proteomes" id="UP000623250">
    <property type="component" value="Unassembled WGS sequence"/>
</dbReference>
<dbReference type="GO" id="GO:0005737">
    <property type="term" value="C:cytoplasm"/>
    <property type="evidence" value="ECO:0007669"/>
    <property type="project" value="UniProtKB-SubCell"/>
</dbReference>
<keyword evidence="11" id="KW-1185">Reference proteome</keyword>
<evidence type="ECO:0000259" key="9">
    <source>
        <dbReference type="Pfam" id="PF13742"/>
    </source>
</evidence>
<dbReference type="PANTHER" id="PTHR30008">
    <property type="entry name" value="EXODEOXYRIBONUCLEASE 7 LARGE SUBUNIT"/>
    <property type="match status" value="1"/>
</dbReference>
<comment type="subunit">
    <text evidence="5">Heterooligomer composed of large and small subunits.</text>
</comment>
<dbReference type="NCBIfam" id="TIGR00237">
    <property type="entry name" value="xseA"/>
    <property type="match status" value="1"/>
</dbReference>